<dbReference type="InterPro" id="IPR016305">
    <property type="entry name" value="Mannose-6-P_Isomerase"/>
</dbReference>
<evidence type="ECO:0000256" key="1">
    <source>
        <dbReference type="ARBA" id="ARBA00000757"/>
    </source>
</evidence>
<dbReference type="UniPathway" id="UPA00126">
    <property type="reaction ID" value="UER00423"/>
</dbReference>
<dbReference type="GO" id="GO:0004476">
    <property type="term" value="F:mannose-6-phosphate isomerase activity"/>
    <property type="evidence" value="ECO:0007669"/>
    <property type="project" value="UniProtKB-EC"/>
</dbReference>
<evidence type="ECO:0000256" key="6">
    <source>
        <dbReference type="ARBA" id="ARBA00022833"/>
    </source>
</evidence>
<evidence type="ECO:0000256" key="4">
    <source>
        <dbReference type="ARBA" id="ARBA00011956"/>
    </source>
</evidence>
<dbReference type="FunFam" id="1.10.441.10:FF:000001">
    <property type="entry name" value="Mannose-6-phosphate isomerase"/>
    <property type="match status" value="1"/>
</dbReference>
<reference evidence="15" key="1">
    <citation type="submission" date="2015-04" db="EMBL/GenBank/DDBJ databases">
        <title>The genome sequence of the plant pathogenic Rhizarian Plasmodiophora brassicae reveals insights in its biotrophic life cycle and the origin of chitin synthesis.</title>
        <authorList>
            <person name="Schwelm A."/>
            <person name="Fogelqvist J."/>
            <person name="Knaust A."/>
            <person name="Julke S."/>
            <person name="Lilja T."/>
            <person name="Dhandapani V."/>
            <person name="Bonilla-Rosso G."/>
            <person name="Karlsson M."/>
            <person name="Shevchenko A."/>
            <person name="Choi S.R."/>
            <person name="Kim H.G."/>
            <person name="Park J.Y."/>
            <person name="Lim Y.P."/>
            <person name="Ludwig-Muller J."/>
            <person name="Dixelius C."/>
        </authorList>
    </citation>
    <scope>NUCLEOTIDE SEQUENCE</scope>
    <source>
        <tissue evidence="15">Potato root galls</tissue>
    </source>
</reference>
<dbReference type="EC" id="5.3.1.8" evidence="4 10"/>
<comment type="pathway">
    <text evidence="2">Nucleotide-sugar biosynthesis; GDP-alpha-D-mannose biosynthesis; alpha-D-mannose 1-phosphate from D-fructose 6-phosphate: step 1/2.</text>
</comment>
<evidence type="ECO:0000256" key="10">
    <source>
        <dbReference type="RuleBase" id="RU000611"/>
    </source>
</evidence>
<dbReference type="InterPro" id="IPR046457">
    <property type="entry name" value="PMI_typeI_cat"/>
</dbReference>
<dbReference type="GO" id="GO:0009298">
    <property type="term" value="P:GDP-mannose biosynthetic process"/>
    <property type="evidence" value="ECO:0007669"/>
    <property type="project" value="UniProtKB-UniPathway"/>
</dbReference>
<dbReference type="InterPro" id="IPR046458">
    <property type="entry name" value="PMI_typeI_hel"/>
</dbReference>
<dbReference type="PIRSF" id="PIRSF001480">
    <property type="entry name" value="Mannose-6-phosphate_isomerase"/>
    <property type="match status" value="1"/>
</dbReference>
<evidence type="ECO:0000259" key="14">
    <source>
        <dbReference type="Pfam" id="PF20512"/>
    </source>
</evidence>
<dbReference type="CDD" id="cd07011">
    <property type="entry name" value="cupin_PMI_type_I_N"/>
    <property type="match status" value="1"/>
</dbReference>
<dbReference type="Pfam" id="PF20512">
    <property type="entry name" value="PMI_typeI_hel"/>
    <property type="match status" value="1"/>
</dbReference>
<evidence type="ECO:0000256" key="7">
    <source>
        <dbReference type="ARBA" id="ARBA00023235"/>
    </source>
</evidence>
<keyword evidence="5 9" id="KW-0479">Metal-binding</keyword>
<keyword evidence="6 9" id="KW-0862">Zinc</keyword>
<comment type="similarity">
    <text evidence="3 11">Belongs to the mannose-6-phosphate isomerase type 1 family.</text>
</comment>
<feature type="binding site" evidence="9">
    <location>
        <position position="102"/>
    </location>
    <ligand>
        <name>Zn(2+)</name>
        <dbReference type="ChEBI" id="CHEBI:29105"/>
    </ligand>
</feature>
<dbReference type="Gene3D" id="2.60.120.10">
    <property type="entry name" value="Jelly Rolls"/>
    <property type="match status" value="2"/>
</dbReference>
<evidence type="ECO:0000256" key="8">
    <source>
        <dbReference type="PIRSR" id="PIRSR001480-1"/>
    </source>
</evidence>
<comment type="catalytic activity">
    <reaction evidence="1 10">
        <text>D-mannose 6-phosphate = D-fructose 6-phosphate</text>
        <dbReference type="Rhea" id="RHEA:12356"/>
        <dbReference type="ChEBI" id="CHEBI:58735"/>
        <dbReference type="ChEBI" id="CHEBI:61527"/>
        <dbReference type="EC" id="5.3.1.8"/>
    </reaction>
</comment>
<dbReference type="SUPFAM" id="SSF51182">
    <property type="entry name" value="RmlC-like cupins"/>
    <property type="match status" value="1"/>
</dbReference>
<organism evidence="15">
    <name type="scientific">Spongospora subterranea</name>
    <dbReference type="NCBI Taxonomy" id="70186"/>
    <lineage>
        <taxon>Eukaryota</taxon>
        <taxon>Sar</taxon>
        <taxon>Rhizaria</taxon>
        <taxon>Endomyxa</taxon>
        <taxon>Phytomyxea</taxon>
        <taxon>Plasmodiophorida</taxon>
        <taxon>Plasmodiophoridae</taxon>
        <taxon>Spongospora</taxon>
    </lineage>
</organism>
<evidence type="ECO:0000256" key="3">
    <source>
        <dbReference type="ARBA" id="ARBA00010772"/>
    </source>
</evidence>
<dbReference type="PANTHER" id="PTHR10309">
    <property type="entry name" value="MANNOSE-6-PHOSPHATE ISOMERASE"/>
    <property type="match status" value="1"/>
</dbReference>
<feature type="active site" evidence="8">
    <location>
        <position position="288"/>
    </location>
</feature>
<keyword evidence="7 10" id="KW-0413">Isomerase</keyword>
<dbReference type="Pfam" id="PF20511">
    <property type="entry name" value="PMI_typeI_cat"/>
    <property type="match status" value="1"/>
</dbReference>
<evidence type="ECO:0000256" key="5">
    <source>
        <dbReference type="ARBA" id="ARBA00022723"/>
    </source>
</evidence>
<dbReference type="InterPro" id="IPR014710">
    <property type="entry name" value="RmlC-like_jellyroll"/>
</dbReference>
<dbReference type="GO" id="GO:0008270">
    <property type="term" value="F:zinc ion binding"/>
    <property type="evidence" value="ECO:0007669"/>
    <property type="project" value="InterPro"/>
</dbReference>
<evidence type="ECO:0000256" key="2">
    <source>
        <dbReference type="ARBA" id="ARBA00004666"/>
    </source>
</evidence>
<name>A0A0H5R6M7_9EUKA</name>
<dbReference type="GO" id="GO:0005975">
    <property type="term" value="P:carbohydrate metabolic process"/>
    <property type="evidence" value="ECO:0007669"/>
    <property type="project" value="InterPro"/>
</dbReference>
<feature type="domain" description="Phosphomannose isomerase type I helical insertion" evidence="14">
    <location>
        <begin position="162"/>
        <end position="250"/>
    </location>
</feature>
<evidence type="ECO:0000256" key="9">
    <source>
        <dbReference type="PIRSR" id="PIRSR001480-2"/>
    </source>
</evidence>
<dbReference type="PROSITE" id="PS00965">
    <property type="entry name" value="PMI_I_1"/>
    <property type="match status" value="1"/>
</dbReference>
<dbReference type="AlphaFoldDB" id="A0A0H5R6M7"/>
<feature type="binding site" evidence="9">
    <location>
        <position position="104"/>
    </location>
    <ligand>
        <name>Zn(2+)</name>
        <dbReference type="ChEBI" id="CHEBI:29105"/>
    </ligand>
</feature>
<dbReference type="GO" id="GO:0005829">
    <property type="term" value="C:cytosol"/>
    <property type="evidence" value="ECO:0007669"/>
    <property type="project" value="TreeGrafter"/>
</dbReference>
<sequence length="405" mass="44823">CYYISLLSQVQIMTLTEPSELDCRVQNYAWGKFGDDSMVALLHSSRHPVDSSLRYAELWMGTHVNGPSTIRRTSIPLKEAIGGQDIPFLFKVLSVDKALSIQAHPNKALAKVLHAKMPKEYADDNHKPEMAVALTPFEALCGFRPLPEIAHFLKTVPQLRTLIQEQSAKDFFSALESSNCQKKELQAIFTDLMKCSPDTVAKELQALLKNIADIDFELPSTKSTINLKSLIIRLAEQYPDDVGIFCVFFLNAINMTPGSAMFLDANEPHAYLCGSCVEVMACSDNVVRAGLTPKFRDVDTLCSMLSYRALMPDLSYGNMIDPCTLAFPAPVSEFYLTRTTLKLDDGCYTMAPTQGISIVIVIEGTGRLADIRLQTGSVVAIPDNCAVKIEADNTLMLFRCSENRV</sequence>
<feature type="binding site" evidence="9">
    <location>
        <position position="129"/>
    </location>
    <ligand>
        <name>Zn(2+)</name>
        <dbReference type="ChEBI" id="CHEBI:29105"/>
    </ligand>
</feature>
<evidence type="ECO:0000259" key="13">
    <source>
        <dbReference type="Pfam" id="PF20511"/>
    </source>
</evidence>
<evidence type="ECO:0000259" key="12">
    <source>
        <dbReference type="Pfam" id="PF01238"/>
    </source>
</evidence>
<dbReference type="EMBL" id="HACM01009034">
    <property type="protein sequence ID" value="CRZ09476.1"/>
    <property type="molecule type" value="Transcribed_RNA"/>
</dbReference>
<evidence type="ECO:0000313" key="15">
    <source>
        <dbReference type="EMBL" id="CRZ09476.1"/>
    </source>
</evidence>
<dbReference type="NCBIfam" id="TIGR00218">
    <property type="entry name" value="manA"/>
    <property type="match status" value="1"/>
</dbReference>
<dbReference type="InterPro" id="IPR018050">
    <property type="entry name" value="Pmannose_isomerase-type1_CS"/>
</dbReference>
<protein>
    <recommendedName>
        <fullName evidence="4 10">Mannose-6-phosphate isomerase</fullName>
        <ecNumber evidence="4 10">5.3.1.8</ecNumber>
    </recommendedName>
</protein>
<proteinExistence type="inferred from homology"/>
<dbReference type="InterPro" id="IPR001250">
    <property type="entry name" value="Man6P_Isoase-1"/>
</dbReference>
<dbReference type="PANTHER" id="PTHR10309:SF0">
    <property type="entry name" value="MANNOSE-6-PHOSPHATE ISOMERASE"/>
    <property type="match status" value="1"/>
</dbReference>
<dbReference type="InterPro" id="IPR046456">
    <property type="entry name" value="PMI_typeI_C"/>
</dbReference>
<accession>A0A0H5R6M7</accession>
<dbReference type="Pfam" id="PF01238">
    <property type="entry name" value="PMI_typeI_C"/>
    <property type="match status" value="1"/>
</dbReference>
<evidence type="ECO:0000256" key="11">
    <source>
        <dbReference type="RuleBase" id="RU004189"/>
    </source>
</evidence>
<feature type="domain" description="Phosphomannose isomerase type I C-terminal" evidence="12">
    <location>
        <begin position="325"/>
        <end position="368"/>
    </location>
</feature>
<feature type="non-terminal residue" evidence="15">
    <location>
        <position position="1"/>
    </location>
</feature>
<dbReference type="InterPro" id="IPR011051">
    <property type="entry name" value="RmlC_Cupin_sf"/>
</dbReference>
<feature type="binding site" evidence="9">
    <location>
        <position position="269"/>
    </location>
    <ligand>
        <name>Zn(2+)</name>
        <dbReference type="ChEBI" id="CHEBI:29105"/>
    </ligand>
</feature>
<dbReference type="PRINTS" id="PR00714">
    <property type="entry name" value="MAN6PISMRASE"/>
</dbReference>
<comment type="cofactor">
    <cofactor evidence="9 10">
        <name>Zn(2+)</name>
        <dbReference type="ChEBI" id="CHEBI:29105"/>
    </cofactor>
    <text evidence="9 10">Binds 1 zinc ion per subunit.</text>
</comment>
<dbReference type="PROSITE" id="PS00966">
    <property type="entry name" value="PMI_I_2"/>
    <property type="match status" value="1"/>
</dbReference>
<feature type="domain" description="Phosphomannose isomerase type I catalytic" evidence="13">
    <location>
        <begin position="21"/>
        <end position="146"/>
    </location>
</feature>
<dbReference type="Gene3D" id="1.10.441.10">
    <property type="entry name" value="Phosphomannose Isomerase, domain 2"/>
    <property type="match status" value="1"/>
</dbReference>